<dbReference type="EMBL" id="NJBO01000005">
    <property type="protein sequence ID" value="TKJ43293.1"/>
    <property type="molecule type" value="Genomic_DNA"/>
</dbReference>
<dbReference type="AlphaFoldDB" id="A0A532V7W3"/>
<dbReference type="Proteomes" id="UP000317778">
    <property type="component" value="Unassembled WGS sequence"/>
</dbReference>
<protein>
    <recommendedName>
        <fullName evidence="4">Pullulanase carbohydrate-binding module 41 domain-containing protein</fullName>
    </recommendedName>
</protein>
<accession>A0A532V7W3</accession>
<feature type="chain" id="PRO_5021735815" description="Pullulanase carbohydrate-binding module 41 domain-containing protein" evidence="1">
    <location>
        <begin position="19"/>
        <end position="137"/>
    </location>
</feature>
<evidence type="ECO:0000313" key="2">
    <source>
        <dbReference type="EMBL" id="TKJ43293.1"/>
    </source>
</evidence>
<evidence type="ECO:0008006" key="4">
    <source>
        <dbReference type="Google" id="ProtNLM"/>
    </source>
</evidence>
<evidence type="ECO:0000256" key="1">
    <source>
        <dbReference type="SAM" id="SignalP"/>
    </source>
</evidence>
<name>A0A532V7W3_UNCT6</name>
<sequence>MKKILSIATLLMVGAAFAASTMPTQTNIGPTSDVQALTIYCWEGTASAIWDRFEIFYHKETGEMWGTWYRGEDEGGWIEGFGEPDPTAPAKNWIAGSGRFDGDDRGEWKGTFILDSRCWGNVWNMMVIGTFRGRACP</sequence>
<organism evidence="2 3">
    <name type="scientific">candidate division TA06 bacterium B3_TA06</name>
    <dbReference type="NCBI Taxonomy" id="2012487"/>
    <lineage>
        <taxon>Bacteria</taxon>
        <taxon>Bacteria division TA06</taxon>
    </lineage>
</organism>
<feature type="signal peptide" evidence="1">
    <location>
        <begin position="1"/>
        <end position="18"/>
    </location>
</feature>
<evidence type="ECO:0000313" key="3">
    <source>
        <dbReference type="Proteomes" id="UP000317778"/>
    </source>
</evidence>
<keyword evidence="1" id="KW-0732">Signal</keyword>
<reference evidence="2 3" key="1">
    <citation type="submission" date="2017-06" db="EMBL/GenBank/DDBJ databases">
        <title>Novel microbial phyla capable of carbon fixation and sulfur reduction in deep-sea sediments.</title>
        <authorList>
            <person name="Huang J."/>
            <person name="Baker B."/>
            <person name="Wang Y."/>
        </authorList>
    </citation>
    <scope>NUCLEOTIDE SEQUENCE [LARGE SCALE GENOMIC DNA]</scope>
    <source>
        <strain evidence="2">B3_TA06</strain>
    </source>
</reference>
<proteinExistence type="predicted"/>
<gene>
    <name evidence="2" type="ORF">CEE36_04465</name>
</gene>
<comment type="caution">
    <text evidence="2">The sequence shown here is derived from an EMBL/GenBank/DDBJ whole genome shotgun (WGS) entry which is preliminary data.</text>
</comment>